<evidence type="ECO:0000256" key="1">
    <source>
        <dbReference type="ARBA" id="ARBA00004479"/>
    </source>
</evidence>
<protein>
    <recommendedName>
        <fullName evidence="2">Protein kinase domain-containing protein</fullName>
    </recommendedName>
</protein>
<sequence length="217" mass="24509">MAPEYALWGYLTYKADVYSFGVLALEIAAGKSNMTYRPDEKFVCLLDWALVLQRQGKLMEVVDATLGCDLNQETGSRMINVALLCTSPSPALRPTMSAVVKILEDHLDLPEFTMESRFYNDYDHLNFQGLQRQWSFHGVATANDLKHSRSSSNFEAEPKNALKEIGEQLGKKDWDFNLNPCDGNTNWNTPKSNSPYYNNVTCNCATPDGFCHVERFA</sequence>
<evidence type="ECO:0000313" key="4">
    <source>
        <dbReference type="Proteomes" id="UP000823775"/>
    </source>
</evidence>
<reference evidence="3 4" key="1">
    <citation type="journal article" date="2021" name="BMC Genomics">
        <title>Datura genome reveals duplications of psychoactive alkaloid biosynthetic genes and high mutation rate following tissue culture.</title>
        <authorList>
            <person name="Rajewski A."/>
            <person name="Carter-House D."/>
            <person name="Stajich J."/>
            <person name="Litt A."/>
        </authorList>
    </citation>
    <scope>NUCLEOTIDE SEQUENCE [LARGE SCALE GENOMIC DNA]</scope>
    <source>
        <strain evidence="3">AR-01</strain>
    </source>
</reference>
<evidence type="ECO:0000313" key="3">
    <source>
        <dbReference type="EMBL" id="MCE3051545.1"/>
    </source>
</evidence>
<dbReference type="InterPro" id="IPR051824">
    <property type="entry name" value="LRR_Rcpt-Like_S/T_Kinase"/>
</dbReference>
<dbReference type="EMBL" id="JACEIK010008710">
    <property type="protein sequence ID" value="MCE3051545.1"/>
    <property type="molecule type" value="Genomic_DNA"/>
</dbReference>
<proteinExistence type="predicted"/>
<dbReference type="Proteomes" id="UP000823775">
    <property type="component" value="Unassembled WGS sequence"/>
</dbReference>
<keyword evidence="4" id="KW-1185">Reference proteome</keyword>
<dbReference type="SUPFAM" id="SSF56112">
    <property type="entry name" value="Protein kinase-like (PK-like)"/>
    <property type="match status" value="1"/>
</dbReference>
<feature type="domain" description="Protein kinase" evidence="2">
    <location>
        <begin position="1"/>
        <end position="109"/>
    </location>
</feature>
<name>A0ABS8WPZ4_DATST</name>
<dbReference type="InterPro" id="IPR011009">
    <property type="entry name" value="Kinase-like_dom_sf"/>
</dbReference>
<evidence type="ECO:0000259" key="2">
    <source>
        <dbReference type="PROSITE" id="PS50011"/>
    </source>
</evidence>
<dbReference type="PROSITE" id="PS50011">
    <property type="entry name" value="PROTEIN_KINASE_DOM"/>
    <property type="match status" value="1"/>
</dbReference>
<comment type="caution">
    <text evidence="3">The sequence shown here is derived from an EMBL/GenBank/DDBJ whole genome shotgun (WGS) entry which is preliminary data.</text>
</comment>
<dbReference type="InterPro" id="IPR000719">
    <property type="entry name" value="Prot_kinase_dom"/>
</dbReference>
<comment type="subcellular location">
    <subcellularLocation>
        <location evidence="1">Membrane</location>
        <topology evidence="1">Single-pass type I membrane protein</topology>
    </subcellularLocation>
</comment>
<dbReference type="PANTHER" id="PTHR48006">
    <property type="entry name" value="LEUCINE-RICH REPEAT-CONTAINING PROTEIN DDB_G0281931-RELATED"/>
    <property type="match status" value="1"/>
</dbReference>
<dbReference type="Gene3D" id="1.10.510.10">
    <property type="entry name" value="Transferase(Phosphotransferase) domain 1"/>
    <property type="match status" value="1"/>
</dbReference>
<dbReference type="PANTHER" id="PTHR48006:SF101">
    <property type="entry name" value="PROTEIN KINASE DOMAIN-CONTAINING PROTEIN"/>
    <property type="match status" value="1"/>
</dbReference>
<dbReference type="Pfam" id="PF07714">
    <property type="entry name" value="PK_Tyr_Ser-Thr"/>
    <property type="match status" value="1"/>
</dbReference>
<gene>
    <name evidence="3" type="ORF">HAX54_050119</name>
</gene>
<dbReference type="InterPro" id="IPR001245">
    <property type="entry name" value="Ser-Thr/Tyr_kinase_cat_dom"/>
</dbReference>
<organism evidence="3 4">
    <name type="scientific">Datura stramonium</name>
    <name type="common">Jimsonweed</name>
    <name type="synonym">Common thornapple</name>
    <dbReference type="NCBI Taxonomy" id="4076"/>
    <lineage>
        <taxon>Eukaryota</taxon>
        <taxon>Viridiplantae</taxon>
        <taxon>Streptophyta</taxon>
        <taxon>Embryophyta</taxon>
        <taxon>Tracheophyta</taxon>
        <taxon>Spermatophyta</taxon>
        <taxon>Magnoliopsida</taxon>
        <taxon>eudicotyledons</taxon>
        <taxon>Gunneridae</taxon>
        <taxon>Pentapetalae</taxon>
        <taxon>asterids</taxon>
        <taxon>lamiids</taxon>
        <taxon>Solanales</taxon>
        <taxon>Solanaceae</taxon>
        <taxon>Solanoideae</taxon>
        <taxon>Datureae</taxon>
        <taxon>Datura</taxon>
    </lineage>
</organism>
<accession>A0ABS8WPZ4</accession>